<evidence type="ECO:0000256" key="1">
    <source>
        <dbReference type="SAM" id="MobiDB-lite"/>
    </source>
</evidence>
<dbReference type="KEGG" id="epa:110238309"/>
<evidence type="ECO:0000313" key="3">
    <source>
        <dbReference type="EnsemblMetazoa" id="XP_020899638.1"/>
    </source>
</evidence>
<evidence type="ECO:0000313" key="4">
    <source>
        <dbReference type="Proteomes" id="UP000887567"/>
    </source>
</evidence>
<name>A0A913X6B5_EXADI</name>
<sequence>MASKLRLHVVCTSRDKRFLVLADENWCLEDVKECIELVFLKLYPSEQTLKVCKLQNEFHFDLPLDYCVGDTLTDAGLLFAIEEDQKDDRNPPSILPGASDLYCQKNTKKPERKNKVKSPRRASKRKISTGSDGDGTSSNAVTSTTDSPLSSVKDCIENLMPQVIERVPCEDCDVDIETLED</sequence>
<feature type="compositionally biased region" description="Basic residues" evidence="1">
    <location>
        <begin position="106"/>
        <end position="127"/>
    </location>
</feature>
<proteinExistence type="predicted"/>
<feature type="domain" description="Nucleolar protein Dnt1-like N-terminal" evidence="2">
    <location>
        <begin position="16"/>
        <end position="83"/>
    </location>
</feature>
<dbReference type="OMA" id="LADENWC"/>
<dbReference type="AlphaFoldDB" id="A0A913X6B5"/>
<feature type="compositionally biased region" description="Low complexity" evidence="1">
    <location>
        <begin position="128"/>
        <end position="138"/>
    </location>
</feature>
<dbReference type="RefSeq" id="XP_020899638.1">
    <property type="nucleotide sequence ID" value="XM_021043979.2"/>
</dbReference>
<dbReference type="Proteomes" id="UP000887567">
    <property type="component" value="Unplaced"/>
</dbReference>
<accession>A0A913X6B5</accession>
<evidence type="ECO:0000259" key="2">
    <source>
        <dbReference type="Pfam" id="PF10407"/>
    </source>
</evidence>
<dbReference type="Pfam" id="PF10407">
    <property type="entry name" value="Cytokin_check_N"/>
    <property type="match status" value="1"/>
</dbReference>
<dbReference type="GeneID" id="110238309"/>
<reference evidence="3" key="1">
    <citation type="submission" date="2022-11" db="UniProtKB">
        <authorList>
            <consortium name="EnsemblMetazoa"/>
        </authorList>
    </citation>
    <scope>IDENTIFICATION</scope>
</reference>
<keyword evidence="4" id="KW-1185">Reference proteome</keyword>
<dbReference type="InterPro" id="IPR018844">
    <property type="entry name" value="Dnt1-like_N"/>
</dbReference>
<organism evidence="3 4">
    <name type="scientific">Exaiptasia diaphana</name>
    <name type="common">Tropical sea anemone</name>
    <name type="synonym">Aiptasia pulchella</name>
    <dbReference type="NCBI Taxonomy" id="2652724"/>
    <lineage>
        <taxon>Eukaryota</taxon>
        <taxon>Metazoa</taxon>
        <taxon>Cnidaria</taxon>
        <taxon>Anthozoa</taxon>
        <taxon>Hexacorallia</taxon>
        <taxon>Actiniaria</taxon>
        <taxon>Aiptasiidae</taxon>
        <taxon>Exaiptasia</taxon>
    </lineage>
</organism>
<feature type="compositionally biased region" description="Polar residues" evidence="1">
    <location>
        <begin position="139"/>
        <end position="150"/>
    </location>
</feature>
<feature type="region of interest" description="Disordered" evidence="1">
    <location>
        <begin position="84"/>
        <end position="151"/>
    </location>
</feature>
<dbReference type="EnsemblMetazoa" id="XM_021043979.2">
    <property type="protein sequence ID" value="XP_020899638.1"/>
    <property type="gene ID" value="LOC110238309"/>
</dbReference>
<dbReference type="OrthoDB" id="5982417at2759"/>
<protein>
    <recommendedName>
        <fullName evidence="2">Nucleolar protein Dnt1-like N-terminal domain-containing protein</fullName>
    </recommendedName>
</protein>